<feature type="region of interest" description="Disordered" evidence="1">
    <location>
        <begin position="99"/>
        <end position="133"/>
    </location>
</feature>
<name>A0ABS3WW66_9ACTN</name>
<proteinExistence type="predicted"/>
<feature type="compositionally biased region" description="Basic and acidic residues" evidence="1">
    <location>
        <begin position="1"/>
        <end position="12"/>
    </location>
</feature>
<keyword evidence="3" id="KW-1185">Reference proteome</keyword>
<feature type="region of interest" description="Disordered" evidence="1">
    <location>
        <begin position="1"/>
        <end position="21"/>
    </location>
</feature>
<evidence type="ECO:0000313" key="2">
    <source>
        <dbReference type="EMBL" id="MBO8187384.1"/>
    </source>
</evidence>
<dbReference type="EMBL" id="JAFFZN010000016">
    <property type="protein sequence ID" value="MBO8187384.1"/>
    <property type="molecule type" value="Genomic_DNA"/>
</dbReference>
<reference evidence="2 3" key="1">
    <citation type="submission" date="2021-02" db="EMBL/GenBank/DDBJ databases">
        <title>Streptomyces spirodelae sp. nov., isolated from duckweed.</title>
        <authorList>
            <person name="Saimee Y."/>
            <person name="Duangmal K."/>
        </authorList>
    </citation>
    <scope>NUCLEOTIDE SEQUENCE [LARGE SCALE GENOMIC DNA]</scope>
    <source>
        <strain evidence="2 3">DW4-2</strain>
    </source>
</reference>
<sequence>MEHGHPKWHPTDDTTTLRLLPWPSPEGKPCYLVPDEEGGYLSRLADQMEEELLTTGTDVLGLAREVLDDPASPYTEVRYAGIRLAECLTDALRVAESRGLRLSARDAGEPDDSPNTTDTAEPKPGRGPHTEGR</sequence>
<dbReference type="RefSeq" id="WP_209266192.1">
    <property type="nucleotide sequence ID" value="NZ_JAFFZN010000016.1"/>
</dbReference>
<dbReference type="Proteomes" id="UP001518976">
    <property type="component" value="Unassembled WGS sequence"/>
</dbReference>
<gene>
    <name evidence="2" type="ORF">JW592_18210</name>
</gene>
<evidence type="ECO:0000256" key="1">
    <source>
        <dbReference type="SAM" id="MobiDB-lite"/>
    </source>
</evidence>
<feature type="compositionally biased region" description="Basic and acidic residues" evidence="1">
    <location>
        <begin position="99"/>
        <end position="108"/>
    </location>
</feature>
<accession>A0ABS3WW66</accession>
<organism evidence="2 3">
    <name type="scientific">Streptomyces spirodelae</name>
    <dbReference type="NCBI Taxonomy" id="2812904"/>
    <lineage>
        <taxon>Bacteria</taxon>
        <taxon>Bacillati</taxon>
        <taxon>Actinomycetota</taxon>
        <taxon>Actinomycetes</taxon>
        <taxon>Kitasatosporales</taxon>
        <taxon>Streptomycetaceae</taxon>
        <taxon>Streptomyces</taxon>
    </lineage>
</organism>
<protein>
    <submittedName>
        <fullName evidence="2">Uncharacterized protein</fullName>
    </submittedName>
</protein>
<feature type="compositionally biased region" description="Basic and acidic residues" evidence="1">
    <location>
        <begin position="120"/>
        <end position="133"/>
    </location>
</feature>
<comment type="caution">
    <text evidence="2">The sequence shown here is derived from an EMBL/GenBank/DDBJ whole genome shotgun (WGS) entry which is preliminary data.</text>
</comment>
<evidence type="ECO:0000313" key="3">
    <source>
        <dbReference type="Proteomes" id="UP001518976"/>
    </source>
</evidence>